<dbReference type="Proteomes" id="UP000242682">
    <property type="component" value="Unassembled WGS sequence"/>
</dbReference>
<dbReference type="AlphaFoldDB" id="A0A2P8H1Q1"/>
<comment type="caution">
    <text evidence="1">The sequence shown here is derived from an EMBL/GenBank/DDBJ whole genome shotgun (WGS) entry which is preliminary data.</text>
</comment>
<organism evidence="1 2">
    <name type="scientific">Planomicrobium soli</name>
    <dbReference type="NCBI Taxonomy" id="1176648"/>
    <lineage>
        <taxon>Bacteria</taxon>
        <taxon>Bacillati</taxon>
        <taxon>Bacillota</taxon>
        <taxon>Bacilli</taxon>
        <taxon>Bacillales</taxon>
        <taxon>Caryophanaceae</taxon>
        <taxon>Planomicrobium</taxon>
    </lineage>
</organism>
<reference evidence="1 2" key="1">
    <citation type="submission" date="2018-03" db="EMBL/GenBank/DDBJ databases">
        <title>Genomic Encyclopedia of Type Strains, Phase III (KMG-III): the genomes of soil and plant-associated and newly described type strains.</title>
        <authorList>
            <person name="Whitman W."/>
        </authorList>
    </citation>
    <scope>NUCLEOTIDE SEQUENCE [LARGE SCALE GENOMIC DNA]</scope>
    <source>
        <strain evidence="1 2">CGMCC 1.12259</strain>
    </source>
</reference>
<dbReference type="SUPFAM" id="SSF81606">
    <property type="entry name" value="PP2C-like"/>
    <property type="match status" value="1"/>
</dbReference>
<dbReference type="OrthoDB" id="7944398at2"/>
<sequence length="270" mass="31027">MGYGVEEFNWIGSERHFVDRPDVRQIGGITVGRFGGNSRVGQYKNEDACLIWTSEKEDWEFVMVLDAHNTAQSAELIVREFDNHKNELYEELAKPLNPAYFRTMEEQVLAIFQNEEFRTACRKLQGETACMITVRKGKFVWWLSIGDCVLYLFHRELSEMGQFQLNQRHFYEWIGQMNTFDRLVPCFSSGTKELREGENQLFVTTDGLLECPGEPYSTPINIAEAFAINSQKKSVQSLLETIQKNGVRDSTTVVSWKVDVSEAATYASNQ</sequence>
<accession>A0A2P8H1Q1</accession>
<protein>
    <submittedName>
        <fullName evidence="1">Serine/threonine protein phosphatase PrpC</fullName>
    </submittedName>
</protein>
<dbReference type="EMBL" id="PYAT01000006">
    <property type="protein sequence ID" value="PSL40139.1"/>
    <property type="molecule type" value="Genomic_DNA"/>
</dbReference>
<dbReference type="RefSeq" id="WP_106533463.1">
    <property type="nucleotide sequence ID" value="NZ_PYAT01000006.1"/>
</dbReference>
<evidence type="ECO:0000313" key="2">
    <source>
        <dbReference type="Proteomes" id="UP000242682"/>
    </source>
</evidence>
<name>A0A2P8H1Q1_9BACL</name>
<proteinExistence type="predicted"/>
<dbReference type="Gene3D" id="3.60.40.10">
    <property type="entry name" value="PPM-type phosphatase domain"/>
    <property type="match status" value="1"/>
</dbReference>
<gene>
    <name evidence="1" type="ORF">B0H99_106157</name>
</gene>
<evidence type="ECO:0000313" key="1">
    <source>
        <dbReference type="EMBL" id="PSL40139.1"/>
    </source>
</evidence>
<keyword evidence="2" id="KW-1185">Reference proteome</keyword>
<dbReference type="InterPro" id="IPR036457">
    <property type="entry name" value="PPM-type-like_dom_sf"/>
</dbReference>